<comment type="catalytic activity">
    <reaction evidence="7">
        <text>DNA(n) + a 2'-deoxyribonucleoside 5'-triphosphate = DNA(n+1) + diphosphate</text>
        <dbReference type="Rhea" id="RHEA:22508"/>
        <dbReference type="Rhea" id="RHEA-COMP:17339"/>
        <dbReference type="Rhea" id="RHEA-COMP:17340"/>
        <dbReference type="ChEBI" id="CHEBI:33019"/>
        <dbReference type="ChEBI" id="CHEBI:61560"/>
        <dbReference type="ChEBI" id="CHEBI:173112"/>
        <dbReference type="EC" id="2.7.7.7"/>
    </reaction>
</comment>
<dbReference type="InterPro" id="IPR004013">
    <property type="entry name" value="PHP_dom"/>
</dbReference>
<evidence type="ECO:0000256" key="5">
    <source>
        <dbReference type="ARBA" id="ARBA00022705"/>
    </source>
</evidence>
<dbReference type="InterPro" id="IPR040982">
    <property type="entry name" value="DNA_pol3_finger"/>
</dbReference>
<dbReference type="Pfam" id="PF02811">
    <property type="entry name" value="PHP"/>
    <property type="match status" value="1"/>
</dbReference>
<name>A0A7J4XPW8_9BACE</name>
<evidence type="ECO:0000256" key="1">
    <source>
        <dbReference type="ARBA" id="ARBA00012417"/>
    </source>
</evidence>
<dbReference type="EC" id="2.7.7.7" evidence="1"/>
<dbReference type="NCBIfam" id="TIGR00594">
    <property type="entry name" value="polc"/>
    <property type="match status" value="1"/>
</dbReference>
<reference evidence="9 10" key="1">
    <citation type="journal article" date="2019" name="Nat. Med.">
        <title>A library of human gut bacterial isolates paired with longitudinal multiomics data enables mechanistic microbiome research.</title>
        <authorList>
            <person name="Poyet M."/>
            <person name="Groussin M."/>
            <person name="Gibbons S.M."/>
            <person name="Avila-Pacheco J."/>
            <person name="Jiang X."/>
            <person name="Kearney S.M."/>
            <person name="Perrotta A.R."/>
            <person name="Berdy B."/>
            <person name="Zhao S."/>
            <person name="Lieberman T.D."/>
            <person name="Swanson P.K."/>
            <person name="Smith M."/>
            <person name="Roesemann S."/>
            <person name="Alexander J.E."/>
            <person name="Rich S.A."/>
            <person name="Livny J."/>
            <person name="Vlamakis H."/>
            <person name="Clish C."/>
            <person name="Bullock K."/>
            <person name="Deik A."/>
            <person name="Scott J."/>
            <person name="Pierce K.A."/>
            <person name="Xavier R.J."/>
            <person name="Alm E.J."/>
        </authorList>
    </citation>
    <scope>NUCLEOTIDE SEQUENCE [LARGE SCALE GENOMIC DNA]</scope>
    <source>
        <strain evidence="9 10">BIOML-A10</strain>
    </source>
</reference>
<dbReference type="Proteomes" id="UP000422221">
    <property type="component" value="Unassembled WGS sequence"/>
</dbReference>
<dbReference type="Pfam" id="PF07733">
    <property type="entry name" value="DNA_pol3_alpha"/>
    <property type="match status" value="1"/>
</dbReference>
<dbReference type="RefSeq" id="WP_130058045.1">
    <property type="nucleotide sequence ID" value="NZ_JADNPJ010000008.1"/>
</dbReference>
<keyword evidence="3 9" id="KW-0808">Transferase</keyword>
<keyword evidence="5" id="KW-0235">DNA replication</keyword>
<evidence type="ECO:0000313" key="10">
    <source>
        <dbReference type="Proteomes" id="UP000422221"/>
    </source>
</evidence>
<dbReference type="Gene3D" id="3.20.20.140">
    <property type="entry name" value="Metal-dependent hydrolases"/>
    <property type="match status" value="1"/>
</dbReference>
<feature type="domain" description="Polymerase/histidinol phosphatase N-terminal" evidence="8">
    <location>
        <begin position="5"/>
        <end position="117"/>
    </location>
</feature>
<dbReference type="SMART" id="SM00481">
    <property type="entry name" value="POLIIIAc"/>
    <property type="match status" value="1"/>
</dbReference>
<dbReference type="Pfam" id="PF17657">
    <property type="entry name" value="DNA_pol3_finger"/>
    <property type="match status" value="1"/>
</dbReference>
<accession>A0A7J4XPW8</accession>
<dbReference type="CDD" id="cd04485">
    <property type="entry name" value="DnaE_OBF"/>
    <property type="match status" value="1"/>
</dbReference>
<dbReference type="InterPro" id="IPR016195">
    <property type="entry name" value="Pol/histidinol_Pase-like"/>
</dbReference>
<evidence type="ECO:0000259" key="8">
    <source>
        <dbReference type="SMART" id="SM00481"/>
    </source>
</evidence>
<dbReference type="PANTHER" id="PTHR32294">
    <property type="entry name" value="DNA POLYMERASE III SUBUNIT ALPHA"/>
    <property type="match status" value="1"/>
</dbReference>
<dbReference type="InterPro" id="IPR041931">
    <property type="entry name" value="DNA_pol3_alpha_thumb_dom"/>
</dbReference>
<gene>
    <name evidence="9" type="primary">dnaE</name>
    <name evidence="9" type="ORF">F3F73_02170</name>
</gene>
<dbReference type="InterPro" id="IPR003141">
    <property type="entry name" value="Pol/His_phosphatase_N"/>
</dbReference>
<dbReference type="PANTHER" id="PTHR32294:SF0">
    <property type="entry name" value="DNA POLYMERASE III SUBUNIT ALPHA"/>
    <property type="match status" value="1"/>
</dbReference>
<dbReference type="InterPro" id="IPR004805">
    <property type="entry name" value="DnaE2/DnaE/PolC"/>
</dbReference>
<dbReference type="SUPFAM" id="SSF89550">
    <property type="entry name" value="PHP domain-like"/>
    <property type="match status" value="1"/>
</dbReference>
<sequence length="1264" mass="143158">MQDFVHLHVHTQYSLLDGQASVSALVDKAMKNGMKGIAVTDHGNMFGIKEFTNYVNKKNSGPKGEIKDQKKRLAAIEAGKVECEDKEAEIAVCKAKIAEAEAKLFKPIIGCEMYVARRTLDKKEGKPDQSGYHLIVLAKNEKGYHNLIKLVSKAWTKGYYMRPRTDRNELEKYHEGLIVCSACLGGEVPKKITQGLLDEAEEAIQWYKNLFGEDYYLELQRHKATVPRANHEAYPLQVNVNKHLIEYSKKYNVKLICSNDVHFVNEEHAEAHDRLICLSTGKDLDDPKRMLYTKQEWMKTREEMNELFADVPEALSNTLEILDKVEYYSIDHAPIMPTFAIPEDFGTEEEYRKKYTEKDLFDEFTQDENGNVVLSEEAANDKIKRLGGYDKLYRIKLEADYLKKLTFDGAKKFYGDPLSPEVKERLVFELHIMKTMGFPGYFLIVQDFIAAGRNMGVSIGPGRGSAAGSAVAYCLQITKIDPIQYDLLFERFLNPDRISLPDIDIDFDDDGRGEVLRWVTEKYGHEKVAHIITYGTMATKLAIKDVARVQKLPLSESDRLAKLVPDKIPDKKLNLRNAIDYVPELQAAEASPDPLVRDTLKYALMLEGNVRGTGVHACGTIICRDDITDWVPVSTADDKETGEKMLVTQYEGSVIEDTGLIKMDFLGLKTLSIIKEAVENIRLSKGEKLDIDTISIKDPATYKLYSDGRTVGTFQFESAGMQKYLRELQPTTFEDLIAMNALYRPGPMDYIPDFIDRKHGRKPIEYDIPIMEKYLKDTYGITVYQEQVMLLSRLLADFTRGESDALRKAMGKKLRDKLDHMKPKFIEGGRKNGHDPKVLEKIWTDWEKFASYAFNKSHATCYSWVAYQTAYLKANYPSEYMAAVMSRSLSNITDITKLMDECKAMGIQVLGPDVNESNLKFTVNKHGDIRFGLGAVKGVGEAAVQSIMDERRANGPYKGIFDFVQRVNLNACNKKNMECLALSGGFDSFPELKREQFFAVNSKGEVFLETLMRYGNRYQADKAAAVNSLFGGENVIDIATPEILPAERWGDLERLNKERELVGIYLSAHPLDEYAIVLDHVCNTHMAELEDKTALAGREITMGGIVTSVRRGISKNGNPYGIAKIEDYSGSAELPFFGNDWVTFQGYLGEGTFLFIKARCQPKQWRPEELDVKITSMELLPDVKEKLVEKITILIPLSALNSALVAELSSLTKDHPGNTELYFKVTDKDEKMVVDLISRPVKLSVGRELISYLKERPELEFRIN</sequence>
<evidence type="ECO:0000256" key="4">
    <source>
        <dbReference type="ARBA" id="ARBA00022695"/>
    </source>
</evidence>
<dbReference type="AlphaFoldDB" id="A0A7J4XPW8"/>
<dbReference type="GO" id="GO:0008408">
    <property type="term" value="F:3'-5' exonuclease activity"/>
    <property type="evidence" value="ECO:0007669"/>
    <property type="project" value="InterPro"/>
</dbReference>
<dbReference type="InterPro" id="IPR011708">
    <property type="entry name" value="DNA_pol3_alpha_NTPase_dom"/>
</dbReference>
<comment type="caution">
    <text evidence="9">The sequence shown here is derived from an EMBL/GenBank/DDBJ whole genome shotgun (WGS) entry which is preliminary data.</text>
</comment>
<evidence type="ECO:0000256" key="3">
    <source>
        <dbReference type="ARBA" id="ARBA00022679"/>
    </source>
</evidence>
<proteinExistence type="predicted"/>
<evidence type="ECO:0000256" key="7">
    <source>
        <dbReference type="ARBA" id="ARBA00049244"/>
    </source>
</evidence>
<dbReference type="Gene3D" id="1.10.150.870">
    <property type="match status" value="1"/>
</dbReference>
<keyword evidence="6" id="KW-0239">DNA-directed DNA polymerase</keyword>
<keyword evidence="4 9" id="KW-0548">Nucleotidyltransferase</keyword>
<organism evidence="9 10">
    <name type="scientific">Bacteroides salyersiae</name>
    <dbReference type="NCBI Taxonomy" id="291644"/>
    <lineage>
        <taxon>Bacteria</taxon>
        <taxon>Pseudomonadati</taxon>
        <taxon>Bacteroidota</taxon>
        <taxon>Bacteroidia</taxon>
        <taxon>Bacteroidales</taxon>
        <taxon>Bacteroidaceae</taxon>
        <taxon>Bacteroides</taxon>
    </lineage>
</organism>
<protein>
    <recommendedName>
        <fullName evidence="2">DNA polymerase III subunit alpha</fullName>
        <ecNumber evidence="1">2.7.7.7</ecNumber>
    </recommendedName>
</protein>
<dbReference type="GO" id="GO:0003887">
    <property type="term" value="F:DNA-directed DNA polymerase activity"/>
    <property type="evidence" value="ECO:0007669"/>
    <property type="project" value="UniProtKB-KW"/>
</dbReference>
<dbReference type="CDD" id="cd12113">
    <property type="entry name" value="PHP_PolIIIA_DnaE3"/>
    <property type="match status" value="1"/>
</dbReference>
<evidence type="ECO:0000256" key="2">
    <source>
        <dbReference type="ARBA" id="ARBA00019114"/>
    </source>
</evidence>
<dbReference type="NCBIfam" id="NF004226">
    <property type="entry name" value="PRK05673.1"/>
    <property type="match status" value="1"/>
</dbReference>
<dbReference type="InterPro" id="IPR029460">
    <property type="entry name" value="DNAPol_HHH"/>
</dbReference>
<dbReference type="Gene3D" id="1.10.10.1600">
    <property type="entry name" value="Bacterial DNA polymerase III alpha subunit, thumb domain"/>
    <property type="match status" value="1"/>
</dbReference>
<dbReference type="GO" id="GO:0006260">
    <property type="term" value="P:DNA replication"/>
    <property type="evidence" value="ECO:0007669"/>
    <property type="project" value="UniProtKB-KW"/>
</dbReference>
<dbReference type="Pfam" id="PF14579">
    <property type="entry name" value="HHH_6"/>
    <property type="match status" value="1"/>
</dbReference>
<dbReference type="EMBL" id="VWMK01000001">
    <property type="protein sequence ID" value="KAA3770845.1"/>
    <property type="molecule type" value="Genomic_DNA"/>
</dbReference>
<evidence type="ECO:0000313" key="9">
    <source>
        <dbReference type="EMBL" id="KAA3770845.1"/>
    </source>
</evidence>
<evidence type="ECO:0000256" key="6">
    <source>
        <dbReference type="ARBA" id="ARBA00022932"/>
    </source>
</evidence>